<dbReference type="PANTHER" id="PTHR43278">
    <property type="entry name" value="NAD(P)H-DEPENDENT FMN-CONTAINING OXIDOREDUCTASE YWQN-RELATED"/>
    <property type="match status" value="1"/>
</dbReference>
<dbReference type="GO" id="GO:0016491">
    <property type="term" value="F:oxidoreductase activity"/>
    <property type="evidence" value="ECO:0007669"/>
    <property type="project" value="InterPro"/>
</dbReference>
<dbReference type="PATRIC" id="fig|1121318.3.peg.1505"/>
<evidence type="ECO:0000313" key="5">
    <source>
        <dbReference type="Proteomes" id="UP000037043"/>
    </source>
</evidence>
<dbReference type="InterPro" id="IPR005025">
    <property type="entry name" value="FMN_Rdtase-like_dom"/>
</dbReference>
<name>A0A0L6ZAS9_9CLOT</name>
<protein>
    <submittedName>
        <fullName evidence="4">Iron-sulfur flavoprotein</fullName>
    </submittedName>
</protein>
<feature type="domain" description="NADPH-dependent FMN reductase-like" evidence="3">
    <location>
        <begin position="3"/>
        <end position="153"/>
    </location>
</feature>
<dbReference type="RefSeq" id="WP_052221062.1">
    <property type="nucleotide sequence ID" value="NZ_LHUR01000020.1"/>
</dbReference>
<dbReference type="EMBL" id="LHUR01000020">
    <property type="protein sequence ID" value="KOA20067.1"/>
    <property type="molecule type" value="Genomic_DNA"/>
</dbReference>
<dbReference type="InterPro" id="IPR029039">
    <property type="entry name" value="Flavoprotein-like_sf"/>
</dbReference>
<keyword evidence="2" id="KW-0288">FMN</keyword>
<sequence>MKKAFAFIGSNQGKISCTAQFAHKIFEKASELSDVPFEYEILTSNNIKLDYCQGCCLCFRKCICPTDKLDEMPTLKQKLLDADFIILGSPVYAHQVSGQMKTVIDRLSYWLHLMPLAGKPGIALTTTASTGEMEVLNFLIKIMYPLGLKPVGAYSTHVFMQGKFLNEDELNRRVEKAAQTLSDYISGRKNLKSNINLEETFQQMKKMIYSNRIHKPGEYDFWVDNAYFKCNSFQELIDKKKIERG</sequence>
<evidence type="ECO:0000313" key="4">
    <source>
        <dbReference type="EMBL" id="KOA20067.1"/>
    </source>
</evidence>
<gene>
    <name evidence="4" type="ORF">CLHOM_14970</name>
</gene>
<dbReference type="Proteomes" id="UP000037043">
    <property type="component" value="Unassembled WGS sequence"/>
</dbReference>
<evidence type="ECO:0000256" key="2">
    <source>
        <dbReference type="ARBA" id="ARBA00022643"/>
    </source>
</evidence>
<dbReference type="PANTHER" id="PTHR43278:SF2">
    <property type="entry name" value="IRON-SULFUR FLAVOPROTEIN"/>
    <property type="match status" value="1"/>
</dbReference>
<reference evidence="5" key="1">
    <citation type="submission" date="2015-08" db="EMBL/GenBank/DDBJ databases">
        <title>Genome sequence of the strict anaerobe Clostridium homopropionicum LuHBu1 (DSM 5847T).</title>
        <authorList>
            <person name="Poehlein A."/>
            <person name="Beck M."/>
            <person name="Schiel-Bengelsdorf B."/>
            <person name="Bengelsdorf F.R."/>
            <person name="Daniel R."/>
            <person name="Duerre P."/>
        </authorList>
    </citation>
    <scope>NUCLEOTIDE SEQUENCE [LARGE SCALE GENOMIC DNA]</scope>
    <source>
        <strain evidence="5">DSM 5847</strain>
    </source>
</reference>
<dbReference type="SUPFAM" id="SSF52218">
    <property type="entry name" value="Flavoproteins"/>
    <property type="match status" value="1"/>
</dbReference>
<evidence type="ECO:0000259" key="3">
    <source>
        <dbReference type="Pfam" id="PF03358"/>
    </source>
</evidence>
<comment type="caution">
    <text evidence="4">The sequence shown here is derived from an EMBL/GenBank/DDBJ whole genome shotgun (WGS) entry which is preliminary data.</text>
</comment>
<accession>A0A0L6ZAS9</accession>
<keyword evidence="1" id="KW-0285">Flavoprotein</keyword>
<keyword evidence="5" id="KW-1185">Reference proteome</keyword>
<dbReference type="STRING" id="36844.SAMN04488501_12017"/>
<organism evidence="4 5">
    <name type="scientific">Clostridium homopropionicum DSM 5847</name>
    <dbReference type="NCBI Taxonomy" id="1121318"/>
    <lineage>
        <taxon>Bacteria</taxon>
        <taxon>Bacillati</taxon>
        <taxon>Bacillota</taxon>
        <taxon>Clostridia</taxon>
        <taxon>Eubacteriales</taxon>
        <taxon>Clostridiaceae</taxon>
        <taxon>Clostridium</taxon>
    </lineage>
</organism>
<dbReference type="Gene3D" id="3.40.50.360">
    <property type="match status" value="1"/>
</dbReference>
<proteinExistence type="predicted"/>
<dbReference type="Pfam" id="PF03358">
    <property type="entry name" value="FMN_red"/>
    <property type="match status" value="1"/>
</dbReference>
<dbReference type="AlphaFoldDB" id="A0A0L6ZAS9"/>
<evidence type="ECO:0000256" key="1">
    <source>
        <dbReference type="ARBA" id="ARBA00022630"/>
    </source>
</evidence>
<dbReference type="InterPro" id="IPR051796">
    <property type="entry name" value="ISF_SsuE-like"/>
</dbReference>